<sequence length="297" mass="33400">MFGLSYWFLPLFAGCVWLGTLLAMLGRWVAIGSPHYSSFNTDQHIAYISDIGARNWGKPLFIAGSAVAVVVFDVAFVAERWLRHTGRLTQNYNRTEQILSIFATIFAIVGAAGLILLTIFDTVRYPHVHDAMLVVFIGGYIISAIFICAEYQRLGIHYREYSILAYSFWIKLAFIFVELALAIAFGVMGNQGHYNRAAVLEWTISLIYIFYIWSFIIDFLPAVKTRHKHNRFPAPLRKQDDEMAMNTEAQGNMMGGPVYTSGGQTQDEGVNGNMQQPVREGQDLYPARLNGGASQNF</sequence>
<evidence type="ECO:0000256" key="5">
    <source>
        <dbReference type="SAM" id="Phobius"/>
    </source>
</evidence>
<dbReference type="InterPro" id="IPR050911">
    <property type="entry name" value="DRAM/TMEM150_Autophagy_Mod"/>
</dbReference>
<feature type="transmembrane region" description="Helical" evidence="5">
    <location>
        <begin position="163"/>
        <end position="187"/>
    </location>
</feature>
<dbReference type="RefSeq" id="XP_047761290.1">
    <property type="nucleotide sequence ID" value="XM_047903863.1"/>
</dbReference>
<evidence type="ECO:0000256" key="2">
    <source>
        <dbReference type="ARBA" id="ARBA00022692"/>
    </source>
</evidence>
<feature type="transmembrane region" description="Helical" evidence="5">
    <location>
        <begin position="132"/>
        <end position="151"/>
    </location>
</feature>
<keyword evidence="3 5" id="KW-1133">Transmembrane helix</keyword>
<reference evidence="7" key="2">
    <citation type="journal article" date="2022" name="Microb. Genom.">
        <title>A chromosome-scale genome assembly of the tomato pathogen Cladosporium fulvum reveals a compartmentalized genome architecture and the presence of a dispensable chromosome.</title>
        <authorList>
            <person name="Zaccaron A.Z."/>
            <person name="Chen L.H."/>
            <person name="Samaras A."/>
            <person name="Stergiopoulos I."/>
        </authorList>
    </citation>
    <scope>NUCLEOTIDE SEQUENCE</scope>
    <source>
        <strain evidence="7">Race5_Kim</strain>
    </source>
</reference>
<dbReference type="Proteomes" id="UP000756132">
    <property type="component" value="Chromosome 4"/>
</dbReference>
<comment type="subcellular location">
    <subcellularLocation>
        <location evidence="1">Endomembrane system</location>
        <topology evidence="1">Multi-pass membrane protein</topology>
    </subcellularLocation>
</comment>
<evidence type="ECO:0000313" key="8">
    <source>
        <dbReference type="Proteomes" id="UP000756132"/>
    </source>
</evidence>
<keyword evidence="4 5" id="KW-0472">Membrane</keyword>
<dbReference type="GeneID" id="71984593"/>
<dbReference type="PANTHER" id="PTHR21324">
    <property type="entry name" value="FASTING-INDUCIBLE INTEGRAL MEMBRANE PROTEIN TM6P1-RELATED"/>
    <property type="match status" value="1"/>
</dbReference>
<evidence type="ECO:0000256" key="4">
    <source>
        <dbReference type="ARBA" id="ARBA00023136"/>
    </source>
</evidence>
<name>A0A9Q8LGC0_PASFU</name>
<protein>
    <recommendedName>
        <fullName evidence="6">CWH43-like N-terminal domain-containing protein</fullName>
    </recommendedName>
</protein>
<organism evidence="7 8">
    <name type="scientific">Passalora fulva</name>
    <name type="common">Tomato leaf mold</name>
    <name type="synonym">Cladosporium fulvum</name>
    <dbReference type="NCBI Taxonomy" id="5499"/>
    <lineage>
        <taxon>Eukaryota</taxon>
        <taxon>Fungi</taxon>
        <taxon>Dikarya</taxon>
        <taxon>Ascomycota</taxon>
        <taxon>Pezizomycotina</taxon>
        <taxon>Dothideomycetes</taxon>
        <taxon>Dothideomycetidae</taxon>
        <taxon>Mycosphaerellales</taxon>
        <taxon>Mycosphaerellaceae</taxon>
        <taxon>Fulvia</taxon>
    </lineage>
</organism>
<dbReference type="GO" id="GO:0012505">
    <property type="term" value="C:endomembrane system"/>
    <property type="evidence" value="ECO:0007669"/>
    <property type="project" value="UniProtKB-SubCell"/>
</dbReference>
<dbReference type="KEGG" id="ffu:CLAFUR5_04715"/>
<dbReference type="OrthoDB" id="10032492at2759"/>
<reference evidence="7" key="1">
    <citation type="submission" date="2021-12" db="EMBL/GenBank/DDBJ databases">
        <authorList>
            <person name="Zaccaron A."/>
            <person name="Stergiopoulos I."/>
        </authorList>
    </citation>
    <scope>NUCLEOTIDE SEQUENCE</scope>
    <source>
        <strain evidence="7">Race5_Kim</strain>
    </source>
</reference>
<dbReference type="Pfam" id="PF10277">
    <property type="entry name" value="Frag1"/>
    <property type="match status" value="1"/>
</dbReference>
<gene>
    <name evidence="7" type="ORF">CLAFUR5_04715</name>
</gene>
<dbReference type="GO" id="GO:0005886">
    <property type="term" value="C:plasma membrane"/>
    <property type="evidence" value="ECO:0007669"/>
    <property type="project" value="TreeGrafter"/>
</dbReference>
<dbReference type="AlphaFoldDB" id="A0A9Q8LGC0"/>
<evidence type="ECO:0000259" key="6">
    <source>
        <dbReference type="Pfam" id="PF10277"/>
    </source>
</evidence>
<evidence type="ECO:0000313" key="7">
    <source>
        <dbReference type="EMBL" id="UJO16924.1"/>
    </source>
</evidence>
<proteinExistence type="predicted"/>
<feature type="transmembrane region" description="Helical" evidence="5">
    <location>
        <begin position="60"/>
        <end position="78"/>
    </location>
</feature>
<feature type="domain" description="CWH43-like N-terminal" evidence="6">
    <location>
        <begin position="6"/>
        <end position="220"/>
    </location>
</feature>
<keyword evidence="8" id="KW-1185">Reference proteome</keyword>
<feature type="transmembrane region" description="Helical" evidence="5">
    <location>
        <begin position="7"/>
        <end position="30"/>
    </location>
</feature>
<dbReference type="PANTHER" id="PTHR21324:SF2">
    <property type="entry name" value="EG:22E5.9 PROTEIN"/>
    <property type="match status" value="1"/>
</dbReference>
<keyword evidence="2 5" id="KW-0812">Transmembrane</keyword>
<evidence type="ECO:0000256" key="1">
    <source>
        <dbReference type="ARBA" id="ARBA00004127"/>
    </source>
</evidence>
<feature type="transmembrane region" description="Helical" evidence="5">
    <location>
        <begin position="199"/>
        <end position="223"/>
    </location>
</feature>
<dbReference type="EMBL" id="CP090166">
    <property type="protein sequence ID" value="UJO16924.1"/>
    <property type="molecule type" value="Genomic_DNA"/>
</dbReference>
<evidence type="ECO:0000256" key="3">
    <source>
        <dbReference type="ARBA" id="ARBA00022989"/>
    </source>
</evidence>
<accession>A0A9Q8LGC0</accession>
<dbReference type="InterPro" id="IPR019402">
    <property type="entry name" value="CWH43_N"/>
</dbReference>
<feature type="transmembrane region" description="Helical" evidence="5">
    <location>
        <begin position="98"/>
        <end position="120"/>
    </location>
</feature>